<dbReference type="InterPro" id="IPR013762">
    <property type="entry name" value="Integrase-like_cat_sf"/>
</dbReference>
<dbReference type="EMBL" id="JACHDZ010000002">
    <property type="protein sequence ID" value="MBB5343784.1"/>
    <property type="molecule type" value="Genomic_DNA"/>
</dbReference>
<dbReference type="InterPro" id="IPR002104">
    <property type="entry name" value="Integrase_catalytic"/>
</dbReference>
<accession>A0A7W8J9H0</accession>
<dbReference type="Proteomes" id="UP000569092">
    <property type="component" value="Unassembled WGS sequence"/>
</dbReference>
<evidence type="ECO:0000256" key="2">
    <source>
        <dbReference type="ARBA" id="ARBA00023125"/>
    </source>
</evidence>
<reference evidence="5 6" key="1">
    <citation type="submission" date="2020-08" db="EMBL/GenBank/DDBJ databases">
        <title>Genomic Encyclopedia of Type Strains, Phase IV (KMG-V): Genome sequencing to study the core and pangenomes of soil and plant-associated prokaryotes.</title>
        <authorList>
            <person name="Whitman W."/>
        </authorList>
    </citation>
    <scope>NUCLEOTIDE SEQUENCE [LARGE SCALE GENOMIC DNA]</scope>
    <source>
        <strain evidence="5 6">M8US30</strain>
    </source>
</reference>
<comment type="caution">
    <text evidence="5">The sequence shown here is derived from an EMBL/GenBank/DDBJ whole genome shotgun (WGS) entry which is preliminary data.</text>
</comment>
<evidence type="ECO:0000313" key="6">
    <source>
        <dbReference type="Proteomes" id="UP000569092"/>
    </source>
</evidence>
<dbReference type="PANTHER" id="PTHR30349">
    <property type="entry name" value="PHAGE INTEGRASE-RELATED"/>
    <property type="match status" value="1"/>
</dbReference>
<dbReference type="SUPFAM" id="SSF56349">
    <property type="entry name" value="DNA breaking-rejoining enzymes"/>
    <property type="match status" value="1"/>
</dbReference>
<protein>
    <submittedName>
        <fullName evidence="5">Integrase</fullName>
    </submittedName>
</protein>
<feature type="domain" description="Tyr recombinase" evidence="4">
    <location>
        <begin position="1"/>
        <end position="136"/>
    </location>
</feature>
<dbReference type="GO" id="GO:0015074">
    <property type="term" value="P:DNA integration"/>
    <property type="evidence" value="ECO:0007669"/>
    <property type="project" value="InterPro"/>
</dbReference>
<dbReference type="PANTHER" id="PTHR30349:SF41">
    <property type="entry name" value="INTEGRASE_RECOMBINASE PROTEIN MJ0367-RELATED"/>
    <property type="match status" value="1"/>
</dbReference>
<dbReference type="GO" id="GO:0003677">
    <property type="term" value="F:DNA binding"/>
    <property type="evidence" value="ECO:0007669"/>
    <property type="project" value="UniProtKB-KW"/>
</dbReference>
<dbReference type="Gene3D" id="1.10.443.10">
    <property type="entry name" value="Intergrase catalytic core"/>
    <property type="match status" value="1"/>
</dbReference>
<dbReference type="PROSITE" id="PS51898">
    <property type="entry name" value="TYR_RECOMBINASE"/>
    <property type="match status" value="1"/>
</dbReference>
<evidence type="ECO:0000256" key="1">
    <source>
        <dbReference type="ARBA" id="ARBA00008857"/>
    </source>
</evidence>
<dbReference type="GO" id="GO:0006310">
    <property type="term" value="P:DNA recombination"/>
    <property type="evidence" value="ECO:0007669"/>
    <property type="project" value="UniProtKB-KW"/>
</dbReference>
<dbReference type="InterPro" id="IPR050090">
    <property type="entry name" value="Tyrosine_recombinase_XerCD"/>
</dbReference>
<proteinExistence type="inferred from homology"/>
<dbReference type="AlphaFoldDB" id="A0A7W8J9H0"/>
<comment type="similarity">
    <text evidence="1">Belongs to the 'phage' integrase family.</text>
</comment>
<evidence type="ECO:0000256" key="3">
    <source>
        <dbReference type="ARBA" id="ARBA00023172"/>
    </source>
</evidence>
<dbReference type="Pfam" id="PF00589">
    <property type="entry name" value="Phage_integrase"/>
    <property type="match status" value="1"/>
</dbReference>
<dbReference type="InterPro" id="IPR011010">
    <property type="entry name" value="DNA_brk_join_enz"/>
</dbReference>
<organism evidence="5 6">
    <name type="scientific">Tunturiibacter lichenicola</name>
    <dbReference type="NCBI Taxonomy" id="2051959"/>
    <lineage>
        <taxon>Bacteria</taxon>
        <taxon>Pseudomonadati</taxon>
        <taxon>Acidobacteriota</taxon>
        <taxon>Terriglobia</taxon>
        <taxon>Terriglobales</taxon>
        <taxon>Acidobacteriaceae</taxon>
        <taxon>Tunturiibacter</taxon>
    </lineage>
</organism>
<keyword evidence="3" id="KW-0233">DNA recombination</keyword>
<gene>
    <name evidence="5" type="ORF">HDF10_001759</name>
</gene>
<keyword evidence="2" id="KW-0238">DNA-binding</keyword>
<evidence type="ECO:0000259" key="4">
    <source>
        <dbReference type="PROSITE" id="PS51898"/>
    </source>
</evidence>
<evidence type="ECO:0000313" key="5">
    <source>
        <dbReference type="EMBL" id="MBB5343784.1"/>
    </source>
</evidence>
<dbReference type="CDD" id="cd00397">
    <property type="entry name" value="DNA_BRE_C"/>
    <property type="match status" value="1"/>
</dbReference>
<name>A0A7W8J9H0_9BACT</name>
<sequence length="165" mass="18485">MLRSCVRNRFGNGKSPASRKPVPLHPLVLQALLEWKRESLYRGEADFLFASLRLKGAKPLGPDNLLKRYIRPAVKRAGIEGKIIGWHNFRHSLATNLRAMGVDVKVAQELLRHANVRTTLDIYTRAVSQQKRDANAKVVEMMLPGAPKKLQHPTAPLELPEAVGQ</sequence>